<gene>
    <name evidence="8" type="primary">cbiA</name>
    <name evidence="11" type="ORF">THC_0595</name>
</gene>
<feature type="site" description="Increases nucleophilicity of active site Cys" evidence="8">
    <location>
        <position position="437"/>
    </location>
</feature>
<protein>
    <recommendedName>
        <fullName evidence="8">Cobyrinate a,c-diamide synthase</fullName>
        <ecNumber evidence="8">6.3.5.11</ecNumber>
    </recommendedName>
    <alternativeName>
        <fullName evidence="8">Cobyrinic acid a,c-diamide synthetase</fullName>
    </alternativeName>
</protein>
<keyword evidence="6 8" id="KW-0460">Magnesium</keyword>
<dbReference type="AlphaFoldDB" id="A0A0U4W1G7"/>
<dbReference type="HAMAP" id="MF_00027">
    <property type="entry name" value="CobB_CbiA"/>
    <property type="match status" value="1"/>
</dbReference>
<dbReference type="OrthoDB" id="9764035at2"/>
<dbReference type="CDD" id="cd03130">
    <property type="entry name" value="GATase1_CobB"/>
    <property type="match status" value="1"/>
</dbReference>
<comment type="function">
    <text evidence="8">Catalyzes the ATP-dependent amidation of the two carboxylate groups at positions a and c of cobyrinate, using either L-glutamine or ammonia as the nitrogen source.</text>
</comment>
<feature type="domain" description="CobB/CobQ-like glutamine amidotransferase" evidence="10">
    <location>
        <begin position="249"/>
        <end position="442"/>
    </location>
</feature>
<dbReference type="GO" id="GO:0005524">
    <property type="term" value="F:ATP binding"/>
    <property type="evidence" value="ECO:0007669"/>
    <property type="project" value="UniProtKB-UniRule"/>
</dbReference>
<dbReference type="InterPro" id="IPR004484">
    <property type="entry name" value="CbiA/CobB_synth"/>
</dbReference>
<feature type="active site" description="Nucleophile" evidence="8">
    <location>
        <position position="332"/>
    </location>
</feature>
<dbReference type="KEGG" id="cthi:THC_0595"/>
<dbReference type="EC" id="6.3.5.11" evidence="8"/>
<name>A0A0U4W1G7_9BACT</name>
<reference evidence="12" key="2">
    <citation type="journal article" date="2016" name="Int. J. Syst. Evol. Microbiol.">
        <title>Caldimicrobium thiodismutans sp. nov., a sulfur-disproportionating bacterium isolated from a hot spring.</title>
        <authorList>
            <person name="Kojima H."/>
            <person name="Umezawa K."/>
            <person name="Fukui M."/>
        </authorList>
    </citation>
    <scope>NUCLEOTIDE SEQUENCE [LARGE SCALE GENOMIC DNA]</scope>
    <source>
        <strain evidence="12">TF1</strain>
    </source>
</reference>
<dbReference type="InterPro" id="IPR011698">
    <property type="entry name" value="GATase_3"/>
</dbReference>
<keyword evidence="2 8" id="KW-0169">Cobalamin biosynthesis</keyword>
<keyword evidence="5 8" id="KW-0067">ATP-binding</keyword>
<evidence type="ECO:0000256" key="5">
    <source>
        <dbReference type="ARBA" id="ARBA00022840"/>
    </source>
</evidence>
<dbReference type="SUPFAM" id="SSF52317">
    <property type="entry name" value="Class I glutamine amidotransferase-like"/>
    <property type="match status" value="1"/>
</dbReference>
<comment type="cofactor">
    <cofactor evidence="1 8">
        <name>Mg(2+)</name>
        <dbReference type="ChEBI" id="CHEBI:18420"/>
    </cofactor>
</comment>
<dbReference type="Gene3D" id="3.40.50.880">
    <property type="match status" value="1"/>
</dbReference>
<evidence type="ECO:0000313" key="11">
    <source>
        <dbReference type="EMBL" id="BAU22989.1"/>
    </source>
</evidence>
<evidence type="ECO:0000313" key="12">
    <source>
        <dbReference type="Proteomes" id="UP000068196"/>
    </source>
</evidence>
<dbReference type="PANTHER" id="PTHR43873">
    <property type="entry name" value="COBYRINATE A,C-DIAMIDE SYNTHASE"/>
    <property type="match status" value="1"/>
</dbReference>
<comment type="pathway">
    <text evidence="8">Cofactor biosynthesis; adenosylcobalamin biosynthesis; cob(II)yrinate a,c-diamide from sirohydrochlorin (anaerobic route): step 10/10.</text>
</comment>
<organism evidence="11 12">
    <name type="scientific">Caldimicrobium thiodismutans</name>
    <dbReference type="NCBI Taxonomy" id="1653476"/>
    <lineage>
        <taxon>Bacteria</taxon>
        <taxon>Pseudomonadati</taxon>
        <taxon>Thermodesulfobacteriota</taxon>
        <taxon>Thermodesulfobacteria</taxon>
        <taxon>Thermodesulfobacteriales</taxon>
        <taxon>Thermodesulfobacteriaceae</taxon>
        <taxon>Caldimicrobium</taxon>
    </lineage>
</organism>
<dbReference type="InterPro" id="IPR027417">
    <property type="entry name" value="P-loop_NTPase"/>
</dbReference>
<keyword evidence="12" id="KW-1185">Reference proteome</keyword>
<keyword evidence="4 8" id="KW-0547">Nucleotide-binding</keyword>
<dbReference type="GO" id="GO:0042242">
    <property type="term" value="F:cobyrinic acid a,c-diamide synthase activity"/>
    <property type="evidence" value="ECO:0007669"/>
    <property type="project" value="UniProtKB-UniRule"/>
</dbReference>
<dbReference type="PANTHER" id="PTHR43873:SF1">
    <property type="entry name" value="COBYRINATE A,C-DIAMIDE SYNTHASE"/>
    <property type="match status" value="1"/>
</dbReference>
<feature type="domain" description="CobQ/CobB/MinD/ParA nucleotide binding" evidence="9">
    <location>
        <begin position="11"/>
        <end position="190"/>
    </location>
</feature>
<dbReference type="Proteomes" id="UP000068196">
    <property type="component" value="Chromosome"/>
</dbReference>
<comment type="catalytic activity">
    <reaction evidence="8">
        <text>cob(II)yrinate + 2 L-glutamine + 2 ATP + 2 H2O = cob(II)yrinate a,c diamide + 2 L-glutamate + 2 ADP + 2 phosphate + 2 H(+)</text>
        <dbReference type="Rhea" id="RHEA:26289"/>
        <dbReference type="ChEBI" id="CHEBI:15377"/>
        <dbReference type="ChEBI" id="CHEBI:15378"/>
        <dbReference type="ChEBI" id="CHEBI:29985"/>
        <dbReference type="ChEBI" id="CHEBI:30616"/>
        <dbReference type="ChEBI" id="CHEBI:43474"/>
        <dbReference type="ChEBI" id="CHEBI:58359"/>
        <dbReference type="ChEBI" id="CHEBI:58537"/>
        <dbReference type="ChEBI" id="CHEBI:58894"/>
        <dbReference type="ChEBI" id="CHEBI:456216"/>
        <dbReference type="EC" id="6.3.5.11"/>
    </reaction>
</comment>
<dbReference type="NCBIfam" id="TIGR00379">
    <property type="entry name" value="cobB"/>
    <property type="match status" value="1"/>
</dbReference>
<dbReference type="SUPFAM" id="SSF52540">
    <property type="entry name" value="P-loop containing nucleoside triphosphate hydrolases"/>
    <property type="match status" value="1"/>
</dbReference>
<evidence type="ECO:0000256" key="8">
    <source>
        <dbReference type="HAMAP-Rule" id="MF_00027"/>
    </source>
</evidence>
<dbReference type="GO" id="GO:0009236">
    <property type="term" value="P:cobalamin biosynthetic process"/>
    <property type="evidence" value="ECO:0007669"/>
    <property type="project" value="UniProtKB-UniRule"/>
</dbReference>
<dbReference type="InterPro" id="IPR002586">
    <property type="entry name" value="CobQ/CobB/MinD/ParA_Nub-bd_dom"/>
</dbReference>
<evidence type="ECO:0000259" key="9">
    <source>
        <dbReference type="Pfam" id="PF01656"/>
    </source>
</evidence>
<comment type="similarity">
    <text evidence="8">Belongs to the CobB/CbiA family.</text>
</comment>
<dbReference type="PROSITE" id="PS51274">
    <property type="entry name" value="GATASE_COBBQ"/>
    <property type="match status" value="1"/>
</dbReference>
<dbReference type="STRING" id="1653476.THC_0595"/>
<evidence type="ECO:0000256" key="4">
    <source>
        <dbReference type="ARBA" id="ARBA00022741"/>
    </source>
</evidence>
<dbReference type="EMBL" id="AP014945">
    <property type="protein sequence ID" value="BAU22989.1"/>
    <property type="molecule type" value="Genomic_DNA"/>
</dbReference>
<dbReference type="Pfam" id="PF01656">
    <property type="entry name" value="CbiA"/>
    <property type="match status" value="1"/>
</dbReference>
<evidence type="ECO:0000256" key="7">
    <source>
        <dbReference type="ARBA" id="ARBA00022962"/>
    </source>
</evidence>
<comment type="domain">
    <text evidence="8">Comprises of two domains. The C-terminal domain contains the binding site for glutamine and catalyzes the hydrolysis of this substrate to glutamate and ammonia. The N-terminal domain is anticipated to bind ATP and cobyrinate and catalyzes the ultimate synthesis of the diamide product. The ammonia produced via the glutaminase domain is probably translocated to the adjacent domain via a molecular tunnel, where it reacts with an activated intermediate.</text>
</comment>
<evidence type="ECO:0000256" key="6">
    <source>
        <dbReference type="ARBA" id="ARBA00022842"/>
    </source>
</evidence>
<evidence type="ECO:0000256" key="3">
    <source>
        <dbReference type="ARBA" id="ARBA00022598"/>
    </source>
</evidence>
<sequence length="460" mass="51552">MSLIFNIPRLIISSHKGGAGKTIFTLGLIQILKEKGYKIAPFKKGPDYIDAGWLSKISGTPCRNLDLFLFDKKHNFYSFFRGAEKADLAIIEGNRGLYDGVDEYGSCSSAELAKLLKAPIILVLDCTKATRSMAALLKGFLEFDTEIPIKGVVLNNIARPRHENIIRSSIEKYTETKVLGVIPRLKNVVKERHLGLVTHFEKDSLFLKDLSAKLIENVDLESIIEIAKDSQALDIPSLSFNSVKTYDLKIGVFLDPAFQFYYPENLEFLQSQGAELVYINSLKDSHLPSGISGLYLGGGFPEIFAEDLSGNVELRKEVKEAVESGMPVYAECGGLMYLGEEIEWQGKKFPMTGVLPVRFKVDSKPHGHGYVIAKVEGKNPYFNIGDTILGHEFHYSYPYQIELKKGMSTIFKLEKGTGLDGFRDGIHYKNLLASYTHFHIFSVKFWAENFLNLAAKFKTT</sequence>
<reference evidence="11 12" key="1">
    <citation type="journal article" date="2016" name="Int. J. Syst. Evol. Microbiol.">
        <title>Caldimicrobium thiodismutans sp. nov., a sulfur-disproportionating bacterium isolated from a hot spring, and emended description of the genus Caldimicrobium.</title>
        <authorList>
            <person name="Kojima H."/>
            <person name="Umezawa K."/>
            <person name="Fukui M."/>
        </authorList>
    </citation>
    <scope>NUCLEOTIDE SEQUENCE [LARGE SCALE GENOMIC DNA]</scope>
    <source>
        <strain evidence="11 12">TF1</strain>
    </source>
</reference>
<comment type="miscellaneous">
    <text evidence="8">The a and c carboxylates of cobyrinate are activated for nucleophilic attack via formation of a phosphorylated intermediate by ATP. CbiA catalyzes first the amidation of the c-carboxylate, and then that of the a-carboxylate.</text>
</comment>
<evidence type="ECO:0000259" key="10">
    <source>
        <dbReference type="Pfam" id="PF07685"/>
    </source>
</evidence>
<dbReference type="RefSeq" id="WP_068513107.1">
    <property type="nucleotide sequence ID" value="NZ_AP014945.1"/>
</dbReference>
<dbReference type="NCBIfam" id="NF002204">
    <property type="entry name" value="PRK01077.1"/>
    <property type="match status" value="1"/>
</dbReference>
<keyword evidence="7 8" id="KW-0315">Glutamine amidotransferase</keyword>
<proteinExistence type="inferred from homology"/>
<dbReference type="PATRIC" id="fig|1653476.3.peg.615"/>
<dbReference type="UniPathway" id="UPA00148">
    <property type="reaction ID" value="UER00231"/>
</dbReference>
<accession>A0A0U4W1G7</accession>
<dbReference type="InterPro" id="IPR029062">
    <property type="entry name" value="Class_I_gatase-like"/>
</dbReference>
<evidence type="ECO:0000256" key="2">
    <source>
        <dbReference type="ARBA" id="ARBA00022573"/>
    </source>
</evidence>
<keyword evidence="3 8" id="KW-0436">Ligase</keyword>
<evidence type="ECO:0000256" key="1">
    <source>
        <dbReference type="ARBA" id="ARBA00001946"/>
    </source>
</evidence>
<dbReference type="Gene3D" id="3.40.50.300">
    <property type="entry name" value="P-loop containing nucleotide triphosphate hydrolases"/>
    <property type="match status" value="1"/>
</dbReference>
<dbReference type="Pfam" id="PF07685">
    <property type="entry name" value="GATase_3"/>
    <property type="match status" value="1"/>
</dbReference>